<dbReference type="AlphaFoldDB" id="A0A2B4RRG1"/>
<dbReference type="EMBL" id="LSMT01000363">
    <property type="protein sequence ID" value="PFX19379.1"/>
    <property type="molecule type" value="Genomic_DNA"/>
</dbReference>
<dbReference type="OrthoDB" id="5990438at2759"/>
<protein>
    <submittedName>
        <fullName evidence="2">Uncharacterized protein K02A2.6</fullName>
    </submittedName>
</protein>
<dbReference type="PANTHER" id="PTHR37984">
    <property type="entry name" value="PROTEIN CBG26694"/>
    <property type="match status" value="1"/>
</dbReference>
<comment type="caution">
    <text evidence="2">The sequence shown here is derived from an EMBL/GenBank/DDBJ whole genome shotgun (WGS) entry which is preliminary data.</text>
</comment>
<dbReference type="SUPFAM" id="SSF56672">
    <property type="entry name" value="DNA/RNA polymerases"/>
    <property type="match status" value="1"/>
</dbReference>
<dbReference type="InterPro" id="IPR050951">
    <property type="entry name" value="Retrovirus_Pol_polyprotein"/>
</dbReference>
<gene>
    <name evidence="2" type="primary">K02A2.6</name>
    <name evidence="2" type="ORF">AWC38_SpisGene16207</name>
</gene>
<feature type="domain" description="Reverse transcriptase" evidence="1">
    <location>
        <begin position="93"/>
        <end position="276"/>
    </location>
</feature>
<dbReference type="CDD" id="cd01647">
    <property type="entry name" value="RT_LTR"/>
    <property type="match status" value="1"/>
</dbReference>
<dbReference type="InterPro" id="IPR043128">
    <property type="entry name" value="Rev_trsase/Diguanyl_cyclase"/>
</dbReference>
<evidence type="ECO:0000259" key="1">
    <source>
        <dbReference type="PROSITE" id="PS50878"/>
    </source>
</evidence>
<evidence type="ECO:0000313" key="3">
    <source>
        <dbReference type="Proteomes" id="UP000225706"/>
    </source>
</evidence>
<sequence length="874" mass="97946">MKIINYLDNDQLNRPQTSEGGVYAHDAPTEPVVSADQLVIKFPRVFSDGVGKLPGEYHMELDETVKPVQHPPRRVPVAIRERLRETLGDLEKREIVARVTTPTTWISSMVVVPKPNAALRICWDPKDLNRALQRENYPLLTIEEVASRLHGAKVFTVLDVACGFWHVALDEQSSFLTTFNTPFGRYRWKRMPFGIKSVPEIFQRKMHALIEGLNGVQVIADDFVVVRYGDSLQAASKDHDKSLLAFLRRCEERGIHLNSNKLKLRMREVPFIGHMATSEGLRADPAKVRAIREMPPDRRMLQVYSDAQLGSLLFGPIEEVPTTLFLEINGEMVREAALRTKGSGGPYGVDADGFRRILSCKAFKKSGKDLCDALALLARRLCTEYVDPSGIEALLSSRLIPLDEGEGAVRPIGVGEVLRRIIGKCVTRVIKTDVIEASGSLKVCAGLKSGNEAAIHAMRTLFEADDTDAVLLVDASNAFNALNKSASLQNIRCWLITKPEKESAAKALFADTEINVTSEGHKHLGAALGSRAFLEEYVGDKVEDWVNQVTKLAEFAVSQPQACYVAFTVGLRHRWTYFLRTLPDISALLEPLENAIANLLFPAITDHQINEEERNLLALPVRLGGLGIANPVELASQEYEVSVTVTGPLTQPKKREALKESEVRANNMFTPNSLKVKEQASERGASSWLTVIPLKDLGYDLNKGEFRDALKLRYNLEFSDIRNRYVCGDIFDVDHAMTCRNGGFVIQRHNEIRDLEATLLSTVCKDVEIEPPLQQISGEILNNGANTPQDARLDILVRGFWEQQKSAYFDVRVFHPYADSYHEKTPEQVFKQHENEKKRKYACRVLEIEQGSFTPLIFGTTGEMGTECKIYHKR</sequence>
<accession>A0A2B4RRG1</accession>
<proteinExistence type="predicted"/>
<keyword evidence="3" id="KW-1185">Reference proteome</keyword>
<evidence type="ECO:0000313" key="2">
    <source>
        <dbReference type="EMBL" id="PFX19379.1"/>
    </source>
</evidence>
<dbReference type="InterPro" id="IPR000477">
    <property type="entry name" value="RT_dom"/>
</dbReference>
<organism evidence="2 3">
    <name type="scientific">Stylophora pistillata</name>
    <name type="common">Smooth cauliflower coral</name>
    <dbReference type="NCBI Taxonomy" id="50429"/>
    <lineage>
        <taxon>Eukaryota</taxon>
        <taxon>Metazoa</taxon>
        <taxon>Cnidaria</taxon>
        <taxon>Anthozoa</taxon>
        <taxon>Hexacorallia</taxon>
        <taxon>Scleractinia</taxon>
        <taxon>Astrocoeniina</taxon>
        <taxon>Pocilloporidae</taxon>
        <taxon>Stylophora</taxon>
    </lineage>
</organism>
<dbReference type="Proteomes" id="UP000225706">
    <property type="component" value="Unassembled WGS sequence"/>
</dbReference>
<dbReference type="Pfam" id="PF00078">
    <property type="entry name" value="RVT_1"/>
    <property type="match status" value="1"/>
</dbReference>
<dbReference type="PROSITE" id="PS50878">
    <property type="entry name" value="RT_POL"/>
    <property type="match status" value="1"/>
</dbReference>
<dbReference type="PANTHER" id="PTHR37984:SF8">
    <property type="entry name" value="CCHC-TYPE DOMAIN-CONTAINING PROTEIN"/>
    <property type="match status" value="1"/>
</dbReference>
<dbReference type="Gene3D" id="3.30.70.270">
    <property type="match status" value="1"/>
</dbReference>
<reference evidence="3" key="1">
    <citation type="journal article" date="2017" name="bioRxiv">
        <title>Comparative analysis of the genomes of Stylophora pistillata and Acropora digitifera provides evidence for extensive differences between species of corals.</title>
        <authorList>
            <person name="Voolstra C.R."/>
            <person name="Li Y."/>
            <person name="Liew Y.J."/>
            <person name="Baumgarten S."/>
            <person name="Zoccola D."/>
            <person name="Flot J.-F."/>
            <person name="Tambutte S."/>
            <person name="Allemand D."/>
            <person name="Aranda M."/>
        </authorList>
    </citation>
    <scope>NUCLEOTIDE SEQUENCE [LARGE SCALE GENOMIC DNA]</scope>
</reference>
<dbReference type="Gene3D" id="3.10.10.10">
    <property type="entry name" value="HIV Type 1 Reverse Transcriptase, subunit A, domain 1"/>
    <property type="match status" value="1"/>
</dbReference>
<name>A0A2B4RRG1_STYPI</name>
<dbReference type="InterPro" id="IPR043502">
    <property type="entry name" value="DNA/RNA_pol_sf"/>
</dbReference>